<dbReference type="PROSITE" id="PS50048">
    <property type="entry name" value="ZN2_CY6_FUNGAL_2"/>
    <property type="match status" value="1"/>
</dbReference>
<dbReference type="CDD" id="cd00067">
    <property type="entry name" value="GAL4"/>
    <property type="match status" value="1"/>
</dbReference>
<dbReference type="GO" id="GO:0008270">
    <property type="term" value="F:zinc ion binding"/>
    <property type="evidence" value="ECO:0007669"/>
    <property type="project" value="InterPro"/>
</dbReference>
<dbReference type="Pfam" id="PF00172">
    <property type="entry name" value="Zn_clus"/>
    <property type="match status" value="1"/>
</dbReference>
<dbReference type="InterPro" id="IPR001138">
    <property type="entry name" value="Zn2Cys6_DnaBD"/>
</dbReference>
<sequence length="568" mass="62563">MVFPGRFSSGCLRCRQRKVKCDEGKPTCRRCYNYGKPCLGYTDEFQFRHASQKNRSQSVSSTTSTASTTATTVTKTSPPPVQNKKKPDTSPKPNTRLIEAANRRRSMAMAMVRHPTESYENMSLCYFVRRFVSPDEDDGFPGHFTFLPGLYDHHKNGLIETATLSVAQLAAYNHLGKEELRTESLKNYGRVIRGLQQSIRSDDQAMDDKTIATILLLCTYKDFSGEGLGDPNEHASGLFYLLEKRGPSQIGTRRGSELFMLAHLRLQIYSFLHGDDSYTDPGAIATVIGIFDPLLRALGMMSRTLSLRHRLGWLIHSELFQQDGQSPSTASQSSAGSEQERQLIQECFDMLDSFNTWDYEAASYWQSTFEGRGVPTALGEMGSGTIHYDSETACIIILIRSARLILLQSLLLYQTTLQTLDEDGEPGYGAMWAETVPLLESDVRKTIDDMLAGVPYALGDINSKGMPATMTYDGAAALIIVHSIRLVTHCIYTTPSQNERAEIILTRLNSAIGLRSAVGMLAGDISGLHLGPSSIAGSPTSLTDPGLGIDSPERKNSGVASEVELLFS</sequence>
<keyword evidence="1" id="KW-0539">Nucleus</keyword>
<evidence type="ECO:0000256" key="1">
    <source>
        <dbReference type="ARBA" id="ARBA00023242"/>
    </source>
</evidence>
<reference evidence="4" key="1">
    <citation type="submission" date="2021-04" db="EMBL/GenBank/DDBJ databases">
        <title>Draft genome of Fusarium avenaceum strain F156N33, isolated from an atmospheric sample in Virginia.</title>
        <authorList>
            <person name="Yang S."/>
            <person name="Vinatzer B.A."/>
            <person name="Coleman J."/>
        </authorList>
    </citation>
    <scope>NUCLEOTIDE SEQUENCE</scope>
    <source>
        <strain evidence="4">F156N33</strain>
    </source>
</reference>
<dbReference type="InterPro" id="IPR053175">
    <property type="entry name" value="DHMBA_Reg_Transcription_Factor"/>
</dbReference>
<dbReference type="Gene3D" id="4.10.240.10">
    <property type="entry name" value="Zn(2)-C6 fungal-type DNA-binding domain"/>
    <property type="match status" value="1"/>
</dbReference>
<protein>
    <recommendedName>
        <fullName evidence="3">Zn(2)-C6 fungal-type domain-containing protein</fullName>
    </recommendedName>
</protein>
<feature type="domain" description="Zn(2)-C6 fungal-type" evidence="3">
    <location>
        <begin position="10"/>
        <end position="38"/>
    </location>
</feature>
<dbReference type="InterPro" id="IPR021858">
    <property type="entry name" value="Fun_TF"/>
</dbReference>
<dbReference type="PANTHER" id="PTHR38791">
    <property type="entry name" value="ZN(II)2CYS6 TRANSCRIPTION FACTOR (EUROFUNG)-RELATED-RELATED"/>
    <property type="match status" value="1"/>
</dbReference>
<comment type="caution">
    <text evidence="4">The sequence shown here is derived from an EMBL/GenBank/DDBJ whole genome shotgun (WGS) entry which is preliminary data.</text>
</comment>
<dbReference type="AlphaFoldDB" id="A0A9P7H6G4"/>
<evidence type="ECO:0000313" key="5">
    <source>
        <dbReference type="Proteomes" id="UP000782241"/>
    </source>
</evidence>
<dbReference type="SMART" id="SM00066">
    <property type="entry name" value="GAL4"/>
    <property type="match status" value="1"/>
</dbReference>
<dbReference type="InterPro" id="IPR036864">
    <property type="entry name" value="Zn2-C6_fun-type_DNA-bd_sf"/>
</dbReference>
<evidence type="ECO:0000256" key="2">
    <source>
        <dbReference type="SAM" id="MobiDB-lite"/>
    </source>
</evidence>
<dbReference type="Proteomes" id="UP000782241">
    <property type="component" value="Unassembled WGS sequence"/>
</dbReference>
<gene>
    <name evidence="4" type="ORF">KAF25_002434</name>
</gene>
<proteinExistence type="predicted"/>
<keyword evidence="5" id="KW-1185">Reference proteome</keyword>
<dbReference type="SUPFAM" id="SSF57701">
    <property type="entry name" value="Zn2/Cys6 DNA-binding domain"/>
    <property type="match status" value="1"/>
</dbReference>
<evidence type="ECO:0000259" key="3">
    <source>
        <dbReference type="PROSITE" id="PS50048"/>
    </source>
</evidence>
<feature type="compositionally biased region" description="Low complexity" evidence="2">
    <location>
        <begin position="58"/>
        <end position="76"/>
    </location>
</feature>
<organism evidence="4 5">
    <name type="scientific">Fusarium avenaceum</name>
    <dbReference type="NCBI Taxonomy" id="40199"/>
    <lineage>
        <taxon>Eukaryota</taxon>
        <taxon>Fungi</taxon>
        <taxon>Dikarya</taxon>
        <taxon>Ascomycota</taxon>
        <taxon>Pezizomycotina</taxon>
        <taxon>Sordariomycetes</taxon>
        <taxon>Hypocreomycetidae</taxon>
        <taxon>Hypocreales</taxon>
        <taxon>Nectriaceae</taxon>
        <taxon>Fusarium</taxon>
        <taxon>Fusarium tricinctum species complex</taxon>
    </lineage>
</organism>
<dbReference type="Pfam" id="PF11951">
    <property type="entry name" value="Fungal_trans_2"/>
    <property type="match status" value="1"/>
</dbReference>
<dbReference type="EMBL" id="JAGPUO010000011">
    <property type="protein sequence ID" value="KAG5659875.1"/>
    <property type="molecule type" value="Genomic_DNA"/>
</dbReference>
<evidence type="ECO:0000313" key="4">
    <source>
        <dbReference type="EMBL" id="KAG5659875.1"/>
    </source>
</evidence>
<name>A0A9P7H6G4_9HYPO</name>
<feature type="region of interest" description="Disordered" evidence="2">
    <location>
        <begin position="52"/>
        <end position="97"/>
    </location>
</feature>
<accession>A0A9P7H6G4</accession>
<dbReference type="PROSITE" id="PS00463">
    <property type="entry name" value="ZN2_CY6_FUNGAL_1"/>
    <property type="match status" value="1"/>
</dbReference>
<dbReference type="PANTHER" id="PTHR38791:SF12">
    <property type="entry name" value="TRANSCRIPTION FACTOR DOMAIN-CONTAINING PROTEIN-RELATED"/>
    <property type="match status" value="1"/>
</dbReference>
<dbReference type="GO" id="GO:0000981">
    <property type="term" value="F:DNA-binding transcription factor activity, RNA polymerase II-specific"/>
    <property type="evidence" value="ECO:0007669"/>
    <property type="project" value="InterPro"/>
</dbReference>